<sequence>MTAKDRLQSIKKIVELEKKVLVSELSKKFEVTEETIRRDLEKLEKKGIVTRIFGGAMLNVANQYEGIHYYKRATIHLEEKRKMAKIFKDILNQKRTILADSSTTVMEVMKLLDDSIQRCVVTNSAVALQELANKDLIINSTGGTFNKNTLSLQGKITKDTIKRFNVDILLISCKGICMEKGIMDSNEVEAEVKQEMGKQAQEIALFVDHTKFNKTALVHMYDWDEIDYLITDEKPDEKWIEFCNEHKIKLMY</sequence>
<dbReference type="SMART" id="SM01134">
    <property type="entry name" value="DeoRC"/>
    <property type="match status" value="1"/>
</dbReference>
<keyword evidence="1" id="KW-0805">Transcription regulation</keyword>
<proteinExistence type="predicted"/>
<keyword evidence="6" id="KW-1185">Reference proteome</keyword>
<keyword evidence="2" id="KW-0238">DNA-binding</keyword>
<dbReference type="SUPFAM" id="SSF46785">
    <property type="entry name" value="Winged helix' DNA-binding domain"/>
    <property type="match status" value="1"/>
</dbReference>
<dbReference type="PANTHER" id="PTHR30363">
    <property type="entry name" value="HTH-TYPE TRANSCRIPTIONAL REGULATOR SRLR-RELATED"/>
    <property type="match status" value="1"/>
</dbReference>
<dbReference type="Gene3D" id="1.10.10.10">
    <property type="entry name" value="Winged helix-like DNA-binding domain superfamily/Winged helix DNA-binding domain"/>
    <property type="match status" value="1"/>
</dbReference>
<protein>
    <submittedName>
        <fullName evidence="5">DeoR/GlpR transcriptional regulator</fullName>
    </submittedName>
</protein>
<dbReference type="RefSeq" id="WP_204716722.1">
    <property type="nucleotide sequence ID" value="NZ_JACJLT010000174.1"/>
</dbReference>
<evidence type="ECO:0000313" key="6">
    <source>
        <dbReference type="Proteomes" id="UP000728968"/>
    </source>
</evidence>
<evidence type="ECO:0000313" key="5">
    <source>
        <dbReference type="EMBL" id="MBM6876089.1"/>
    </source>
</evidence>
<reference evidence="5 6" key="1">
    <citation type="journal article" date="2021" name="Sci. Rep.">
        <title>The distribution of antibiotic resistance genes in chicken gut microbiota commensals.</title>
        <authorList>
            <person name="Juricova H."/>
            <person name="Matiasovicova J."/>
            <person name="Kubasova T."/>
            <person name="Cejkova D."/>
            <person name="Rychlik I."/>
        </authorList>
    </citation>
    <scope>NUCLEOTIDE SEQUENCE [LARGE SCALE GENOMIC DNA]</scope>
    <source>
        <strain evidence="5 6">An425</strain>
    </source>
</reference>
<evidence type="ECO:0000256" key="1">
    <source>
        <dbReference type="ARBA" id="ARBA00023015"/>
    </source>
</evidence>
<dbReference type="SMART" id="SM00420">
    <property type="entry name" value="HTH_DEOR"/>
    <property type="match status" value="1"/>
</dbReference>
<dbReference type="PRINTS" id="PR00037">
    <property type="entry name" value="HTHLACR"/>
</dbReference>
<evidence type="ECO:0000259" key="4">
    <source>
        <dbReference type="PROSITE" id="PS51000"/>
    </source>
</evidence>
<dbReference type="InterPro" id="IPR014036">
    <property type="entry name" value="DeoR-like_C"/>
</dbReference>
<dbReference type="InterPro" id="IPR036390">
    <property type="entry name" value="WH_DNA-bd_sf"/>
</dbReference>
<dbReference type="PROSITE" id="PS51000">
    <property type="entry name" value="HTH_DEOR_2"/>
    <property type="match status" value="1"/>
</dbReference>
<dbReference type="InterPro" id="IPR050313">
    <property type="entry name" value="Carb_Metab_HTH_regulators"/>
</dbReference>
<dbReference type="Pfam" id="PF08220">
    <property type="entry name" value="HTH_DeoR"/>
    <property type="match status" value="1"/>
</dbReference>
<feature type="domain" description="HTH deoR-type" evidence="4">
    <location>
        <begin position="3"/>
        <end position="58"/>
    </location>
</feature>
<dbReference type="InterPro" id="IPR018356">
    <property type="entry name" value="Tscrpt_reg_HTH_DeoR_CS"/>
</dbReference>
<evidence type="ECO:0000256" key="2">
    <source>
        <dbReference type="ARBA" id="ARBA00023125"/>
    </source>
</evidence>
<gene>
    <name evidence="5" type="ORF">H6A04_10615</name>
</gene>
<dbReference type="InterPro" id="IPR036388">
    <property type="entry name" value="WH-like_DNA-bd_sf"/>
</dbReference>
<dbReference type="Proteomes" id="UP000728968">
    <property type="component" value="Unassembled WGS sequence"/>
</dbReference>
<accession>A0ABS2G3V6</accession>
<name>A0ABS2G3V6_FUSMR</name>
<dbReference type="PROSITE" id="PS00894">
    <property type="entry name" value="HTH_DEOR_1"/>
    <property type="match status" value="1"/>
</dbReference>
<dbReference type="Pfam" id="PF00455">
    <property type="entry name" value="DeoRC"/>
    <property type="match status" value="1"/>
</dbReference>
<comment type="caution">
    <text evidence="5">The sequence shown here is derived from an EMBL/GenBank/DDBJ whole genome shotgun (WGS) entry which is preliminary data.</text>
</comment>
<evidence type="ECO:0000256" key="3">
    <source>
        <dbReference type="ARBA" id="ARBA00023163"/>
    </source>
</evidence>
<keyword evidence="3" id="KW-0804">Transcription</keyword>
<organism evidence="5 6">
    <name type="scientific">Fusobacterium mortiferum</name>
    <dbReference type="NCBI Taxonomy" id="850"/>
    <lineage>
        <taxon>Bacteria</taxon>
        <taxon>Fusobacteriati</taxon>
        <taxon>Fusobacteriota</taxon>
        <taxon>Fusobacteriia</taxon>
        <taxon>Fusobacteriales</taxon>
        <taxon>Fusobacteriaceae</taxon>
        <taxon>Fusobacterium</taxon>
    </lineage>
</organism>
<dbReference type="InterPro" id="IPR037171">
    <property type="entry name" value="NagB/RpiA_transferase-like"/>
</dbReference>
<dbReference type="SUPFAM" id="SSF100950">
    <property type="entry name" value="NagB/RpiA/CoA transferase-like"/>
    <property type="match status" value="1"/>
</dbReference>
<dbReference type="PANTHER" id="PTHR30363:SF44">
    <property type="entry name" value="AGA OPERON TRANSCRIPTIONAL REPRESSOR-RELATED"/>
    <property type="match status" value="1"/>
</dbReference>
<dbReference type="EMBL" id="JACJLT010000174">
    <property type="protein sequence ID" value="MBM6876089.1"/>
    <property type="molecule type" value="Genomic_DNA"/>
</dbReference>
<dbReference type="InterPro" id="IPR001034">
    <property type="entry name" value="DeoR_HTH"/>
</dbReference>